<dbReference type="Proteomes" id="UP001424741">
    <property type="component" value="Unassembled WGS sequence"/>
</dbReference>
<evidence type="ECO:0000313" key="2">
    <source>
        <dbReference type="Proteomes" id="UP001424741"/>
    </source>
</evidence>
<keyword evidence="2" id="KW-1185">Reference proteome</keyword>
<reference evidence="1 2" key="1">
    <citation type="submission" date="2024-02" db="EMBL/GenBank/DDBJ databases">
        <title>Rubritalea halochordaticola NBRC 107102.</title>
        <authorList>
            <person name="Ichikawa N."/>
            <person name="Katano-Makiyama Y."/>
            <person name="Hidaka K."/>
        </authorList>
    </citation>
    <scope>NUCLEOTIDE SEQUENCE [LARGE SCALE GENOMIC DNA]</scope>
    <source>
        <strain evidence="1 2">NBRC 107102</strain>
    </source>
</reference>
<organism evidence="1 2">
    <name type="scientific">Rubritalea halochordaticola</name>
    <dbReference type="NCBI Taxonomy" id="714537"/>
    <lineage>
        <taxon>Bacteria</taxon>
        <taxon>Pseudomonadati</taxon>
        <taxon>Verrucomicrobiota</taxon>
        <taxon>Verrucomicrobiia</taxon>
        <taxon>Verrucomicrobiales</taxon>
        <taxon>Rubritaleaceae</taxon>
        <taxon>Rubritalea</taxon>
    </lineage>
</organism>
<accession>A0ABP9UZE9</accession>
<comment type="caution">
    <text evidence="1">The sequence shown here is derived from an EMBL/GenBank/DDBJ whole genome shotgun (WGS) entry which is preliminary data.</text>
</comment>
<protein>
    <recommendedName>
        <fullName evidence="3">DUF3108 domain-containing protein</fullName>
    </recommendedName>
</protein>
<proteinExistence type="predicted"/>
<name>A0ABP9UZE9_9BACT</name>
<evidence type="ECO:0000313" key="1">
    <source>
        <dbReference type="EMBL" id="GAA5495750.1"/>
    </source>
</evidence>
<evidence type="ECO:0008006" key="3">
    <source>
        <dbReference type="Google" id="ProtNLM"/>
    </source>
</evidence>
<gene>
    <name evidence="1" type="ORF">Rhal01_01929</name>
</gene>
<dbReference type="RefSeq" id="WP_346188495.1">
    <property type="nucleotide sequence ID" value="NZ_BAABRL010000005.1"/>
</dbReference>
<sequence length="288" mass="31769">MKNKVCALLAGGIVSLLGGFASADIIRYEVSGTVTSSTGGTQNEYVGSSYKVDIVYNSDAEATSTNHYFGAVYSASLEIGEEKFCKAFYESTYYAPIRYYPELRFEQLIDFERVVPSIQNPGGYEYAQGDEVKNVYSEIVLHDNDGVYPASASLPTTLDLNQFEKKVASFDVGGVDLTCTIETIAFTTITGNTVNVASPYFGKRLLYSNTWEHYTAVVATPQIPGTKLRWYQSLDMSSWTERTGFNSLFAFGGPVELRFHQRSGSEFPEGPSIEKAFYQVASSYSVTP</sequence>
<dbReference type="EMBL" id="BAABRL010000005">
    <property type="protein sequence ID" value="GAA5495750.1"/>
    <property type="molecule type" value="Genomic_DNA"/>
</dbReference>